<evidence type="ECO:0000256" key="2">
    <source>
        <dbReference type="ARBA" id="ARBA00022801"/>
    </source>
</evidence>
<gene>
    <name evidence="5" type="ORF">DVJ77_20015</name>
</gene>
<dbReference type="AlphaFoldDB" id="A0A369UGQ8"/>
<sequence length="486" mass="49824">MKLKITFALLALSGIGTAYAQASDSSAKDYSYRHGVSLPAKVDVIKYRQSHGGLSAITAAARTAAASASTTTLSYGGGDANGNGVTSGKPLVYLVVYGSQWGTLSTDATTGLISLSKDTNGVAPYLQKFFKGLGTGGELWSGTMTQYCDGPNVSQGATSCPSNANFVGYPTDGAYAGIWYDNSAAAPSNATSDDLANEAIAAAKHFGNNTPASNRYVQYVIVSPTGTHPDGFNTASSNFCAWHSATSDATLGAIAYTNMPYVNDIDAGGQYTCGESSVNAKAGTLDGFSITAGHEYAETITDQYFSGGGLGWTVGGNSSTENGDLCGLGSGGAVKNMADDQGNFAVQGTWSNDTAQCEFVHPIVNGGGGGNATFSNNSSQQIDDNVTVNSSIAVTGKSGNASSTLKVHVSITHNWSGDLGITLIAPDGTTTVLQSPDYNDDGNIDQTYTVDASSSVANGAWQLQVVDNDSGYTGDSGTLNSWSLTF</sequence>
<dbReference type="PROSITE" id="PS51829">
    <property type="entry name" value="P_HOMO_B"/>
    <property type="match status" value="1"/>
</dbReference>
<feature type="chain" id="PRO_5016570761" description="P/Homo B domain-containing protein" evidence="3">
    <location>
        <begin position="21"/>
        <end position="486"/>
    </location>
</feature>
<evidence type="ECO:0000256" key="3">
    <source>
        <dbReference type="SAM" id="SignalP"/>
    </source>
</evidence>
<evidence type="ECO:0000313" key="6">
    <source>
        <dbReference type="Proteomes" id="UP000253782"/>
    </source>
</evidence>
<dbReference type="InterPro" id="IPR008979">
    <property type="entry name" value="Galactose-bd-like_sf"/>
</dbReference>
<name>A0A369UGQ8_9GAMM</name>
<dbReference type="SUPFAM" id="SSF49785">
    <property type="entry name" value="Galactose-binding domain-like"/>
    <property type="match status" value="1"/>
</dbReference>
<keyword evidence="1" id="KW-0645">Protease</keyword>
<dbReference type="OrthoDB" id="5928962at2"/>
<dbReference type="GO" id="GO:0004252">
    <property type="term" value="F:serine-type endopeptidase activity"/>
    <property type="evidence" value="ECO:0007669"/>
    <property type="project" value="InterPro"/>
</dbReference>
<keyword evidence="6" id="KW-1185">Reference proteome</keyword>
<dbReference type="GO" id="GO:0006508">
    <property type="term" value="P:proteolysis"/>
    <property type="evidence" value="ECO:0007669"/>
    <property type="project" value="UniProtKB-KW"/>
</dbReference>
<reference evidence="5 6" key="1">
    <citation type="submission" date="2018-07" db="EMBL/GenBank/DDBJ databases">
        <title>Dyella tabacisoli L4-6T, whole genome shotgun sequence.</title>
        <authorList>
            <person name="Zhou X.-K."/>
            <person name="Li W.-J."/>
            <person name="Duan Y.-Q."/>
        </authorList>
    </citation>
    <scope>NUCLEOTIDE SEQUENCE [LARGE SCALE GENOMIC DNA]</scope>
    <source>
        <strain evidence="5 6">L4-6</strain>
    </source>
</reference>
<feature type="signal peptide" evidence="3">
    <location>
        <begin position="1"/>
        <end position="20"/>
    </location>
</feature>
<evidence type="ECO:0000256" key="1">
    <source>
        <dbReference type="ARBA" id="ARBA00022670"/>
    </source>
</evidence>
<evidence type="ECO:0000313" key="5">
    <source>
        <dbReference type="EMBL" id="RDD79924.1"/>
    </source>
</evidence>
<protein>
    <recommendedName>
        <fullName evidence="4">P/Homo B domain-containing protein</fullName>
    </recommendedName>
</protein>
<dbReference type="Pfam" id="PF01483">
    <property type="entry name" value="P_proprotein"/>
    <property type="match status" value="1"/>
</dbReference>
<keyword evidence="2" id="KW-0378">Hydrolase</keyword>
<keyword evidence="3" id="KW-0732">Signal</keyword>
<feature type="domain" description="P/Homo B" evidence="4">
    <location>
        <begin position="369"/>
        <end position="486"/>
    </location>
</feature>
<proteinExistence type="predicted"/>
<comment type="caution">
    <text evidence="5">The sequence shown here is derived from an EMBL/GenBank/DDBJ whole genome shotgun (WGS) entry which is preliminary data.</text>
</comment>
<evidence type="ECO:0000259" key="4">
    <source>
        <dbReference type="PROSITE" id="PS51829"/>
    </source>
</evidence>
<dbReference type="Proteomes" id="UP000253782">
    <property type="component" value="Unassembled WGS sequence"/>
</dbReference>
<organism evidence="5 6">
    <name type="scientific">Dyella tabacisoli</name>
    <dbReference type="NCBI Taxonomy" id="2282381"/>
    <lineage>
        <taxon>Bacteria</taxon>
        <taxon>Pseudomonadati</taxon>
        <taxon>Pseudomonadota</taxon>
        <taxon>Gammaproteobacteria</taxon>
        <taxon>Lysobacterales</taxon>
        <taxon>Rhodanobacteraceae</taxon>
        <taxon>Dyella</taxon>
    </lineage>
</organism>
<dbReference type="EMBL" id="QQAH01000023">
    <property type="protein sequence ID" value="RDD79924.1"/>
    <property type="molecule type" value="Genomic_DNA"/>
</dbReference>
<accession>A0A369UGQ8</accession>
<dbReference type="InterPro" id="IPR002884">
    <property type="entry name" value="P_dom"/>
</dbReference>
<dbReference type="Gene3D" id="2.60.120.260">
    <property type="entry name" value="Galactose-binding domain-like"/>
    <property type="match status" value="1"/>
</dbReference>